<keyword evidence="8" id="KW-1185">Reference proteome</keyword>
<dbReference type="FunFam" id="2.10.90.10:FF:000044">
    <property type="entry name" value="Interleukin 17D"/>
    <property type="match status" value="1"/>
</dbReference>
<dbReference type="AlphaFoldDB" id="A0A8C3JAS0"/>
<dbReference type="SUPFAM" id="SSF57501">
    <property type="entry name" value="Cystine-knot cytokines"/>
    <property type="match status" value="1"/>
</dbReference>
<comment type="similarity">
    <text evidence="2">Belongs to the IL-17 family.</text>
</comment>
<protein>
    <submittedName>
        <fullName evidence="7">Interleukin 17D</fullName>
    </submittedName>
</protein>
<reference evidence="7" key="2">
    <citation type="submission" date="2025-09" db="UniProtKB">
        <authorList>
            <consortium name="Ensembl"/>
        </authorList>
    </citation>
    <scope>IDENTIFICATION</scope>
</reference>
<sequence length="296" mass="31901">MRGQGRCSEEPGHFSNSSSAERASGTARLRSPPLSSAPSSSPTAMQRGRVRGLRDGDGAGERPDPGGGVPGRGGCRGRGVGARPVPAPLTAVSLQVLAALLCAALLPLRPEAVKAPKRPARTRTCGERPEELLEQLYGRLAAGMLSAFHHTLQPEPPGRHHNASCPAGGRPAGDKRFRLPVNLRSASPWAYRISYDPTRYPKYIPEAYCLCKGCLMGIFGEENFHFRSTPVYMPTVILRRTSSCAGGRYVYTEDYVTIPVGCTCVPEQEKEAESVNSSIDKQEMKLLVSQNKPSSE</sequence>
<dbReference type="PRINTS" id="PR01932">
    <property type="entry name" value="INTRLEUKIN17"/>
</dbReference>
<keyword evidence="3" id="KW-0202">Cytokine</keyword>
<evidence type="ECO:0000256" key="4">
    <source>
        <dbReference type="ARBA" id="ARBA00022525"/>
    </source>
</evidence>
<dbReference type="Proteomes" id="UP000694419">
    <property type="component" value="Unplaced"/>
</dbReference>
<evidence type="ECO:0000256" key="1">
    <source>
        <dbReference type="ARBA" id="ARBA00004613"/>
    </source>
</evidence>
<name>A0A8C3JAS0_9CHAR</name>
<evidence type="ECO:0000313" key="7">
    <source>
        <dbReference type="Ensembl" id="ENSCPGP00000005177.1"/>
    </source>
</evidence>
<feature type="compositionally biased region" description="Low complexity" evidence="6">
    <location>
        <begin position="27"/>
        <end position="42"/>
    </location>
</feature>
<keyword evidence="4" id="KW-0964">Secreted</keyword>
<dbReference type="GO" id="GO:0005125">
    <property type="term" value="F:cytokine activity"/>
    <property type="evidence" value="ECO:0007669"/>
    <property type="project" value="UniProtKB-KW"/>
</dbReference>
<reference evidence="7" key="1">
    <citation type="submission" date="2025-08" db="UniProtKB">
        <authorList>
            <consortium name="Ensembl"/>
        </authorList>
    </citation>
    <scope>IDENTIFICATION</scope>
</reference>
<evidence type="ECO:0000256" key="2">
    <source>
        <dbReference type="ARBA" id="ARBA00007236"/>
    </source>
</evidence>
<evidence type="ECO:0000256" key="3">
    <source>
        <dbReference type="ARBA" id="ARBA00022514"/>
    </source>
</evidence>
<feature type="compositionally biased region" description="Basic and acidic residues" evidence="6">
    <location>
        <begin position="52"/>
        <end position="64"/>
    </location>
</feature>
<dbReference type="Gene3D" id="2.10.90.10">
    <property type="entry name" value="Cystine-knot cytokines"/>
    <property type="match status" value="1"/>
</dbReference>
<dbReference type="InterPro" id="IPR010345">
    <property type="entry name" value="IL-17_fam"/>
</dbReference>
<evidence type="ECO:0000256" key="6">
    <source>
        <dbReference type="SAM" id="MobiDB-lite"/>
    </source>
</evidence>
<dbReference type="InterPro" id="IPR020440">
    <property type="entry name" value="IL-17_chr"/>
</dbReference>
<dbReference type="Ensembl" id="ENSCPGT00000005701.1">
    <property type="protein sequence ID" value="ENSCPGP00000005177.1"/>
    <property type="gene ID" value="ENSCPGG00000003744.1"/>
</dbReference>
<feature type="compositionally biased region" description="Gly residues" evidence="6">
    <location>
        <begin position="65"/>
        <end position="79"/>
    </location>
</feature>
<dbReference type="InterPro" id="IPR029034">
    <property type="entry name" value="Cystine-knot_cytokine"/>
</dbReference>
<evidence type="ECO:0000256" key="5">
    <source>
        <dbReference type="ARBA" id="ARBA00022729"/>
    </source>
</evidence>
<accession>A0A8C3JAS0</accession>
<feature type="region of interest" description="Disordered" evidence="6">
    <location>
        <begin position="150"/>
        <end position="170"/>
    </location>
</feature>
<dbReference type="GO" id="GO:0006954">
    <property type="term" value="P:inflammatory response"/>
    <property type="evidence" value="ECO:0007669"/>
    <property type="project" value="InterPro"/>
</dbReference>
<dbReference type="Pfam" id="PF06083">
    <property type="entry name" value="IL17"/>
    <property type="match status" value="1"/>
</dbReference>
<keyword evidence="5" id="KW-0732">Signal</keyword>
<organism evidence="7 8">
    <name type="scientific">Calidris pygmaea</name>
    <name type="common">Spoon-billed sandpiper</name>
    <dbReference type="NCBI Taxonomy" id="425635"/>
    <lineage>
        <taxon>Eukaryota</taxon>
        <taxon>Metazoa</taxon>
        <taxon>Chordata</taxon>
        <taxon>Craniata</taxon>
        <taxon>Vertebrata</taxon>
        <taxon>Euteleostomi</taxon>
        <taxon>Archelosauria</taxon>
        <taxon>Archosauria</taxon>
        <taxon>Dinosauria</taxon>
        <taxon>Saurischia</taxon>
        <taxon>Theropoda</taxon>
        <taxon>Coelurosauria</taxon>
        <taxon>Aves</taxon>
        <taxon>Neognathae</taxon>
        <taxon>Neoaves</taxon>
        <taxon>Charadriiformes</taxon>
        <taxon>Scolopacidae</taxon>
        <taxon>Calidris</taxon>
    </lineage>
</organism>
<proteinExistence type="inferred from homology"/>
<comment type="subcellular location">
    <subcellularLocation>
        <location evidence="1">Secreted</location>
    </subcellularLocation>
</comment>
<feature type="region of interest" description="Disordered" evidence="6">
    <location>
        <begin position="1"/>
        <end position="79"/>
    </location>
</feature>
<dbReference type="GO" id="GO:0005615">
    <property type="term" value="C:extracellular space"/>
    <property type="evidence" value="ECO:0007669"/>
    <property type="project" value="UniProtKB-KW"/>
</dbReference>
<evidence type="ECO:0000313" key="8">
    <source>
        <dbReference type="Proteomes" id="UP000694419"/>
    </source>
</evidence>